<feature type="transmembrane region" description="Helical" evidence="13">
    <location>
        <begin position="867"/>
        <end position="890"/>
    </location>
</feature>
<feature type="compositionally biased region" description="Basic and acidic residues" evidence="12">
    <location>
        <begin position="316"/>
        <end position="330"/>
    </location>
</feature>
<keyword evidence="7 13" id="KW-0472">Membrane</keyword>
<feature type="transmembrane region" description="Helical" evidence="13">
    <location>
        <begin position="828"/>
        <end position="846"/>
    </location>
</feature>
<evidence type="ECO:0000259" key="15">
    <source>
        <dbReference type="PROSITE" id="PS50261"/>
    </source>
</evidence>
<dbReference type="Proteomes" id="UP000789524">
    <property type="component" value="Unassembled WGS sequence"/>
</dbReference>
<feature type="transmembrane region" description="Helical" evidence="13">
    <location>
        <begin position="752"/>
        <end position="774"/>
    </location>
</feature>
<organism evidence="16 17">
    <name type="scientific">Danaus chrysippus</name>
    <name type="common">African queen</name>
    <dbReference type="NCBI Taxonomy" id="151541"/>
    <lineage>
        <taxon>Eukaryota</taxon>
        <taxon>Metazoa</taxon>
        <taxon>Ecdysozoa</taxon>
        <taxon>Arthropoda</taxon>
        <taxon>Hexapoda</taxon>
        <taxon>Insecta</taxon>
        <taxon>Pterygota</taxon>
        <taxon>Neoptera</taxon>
        <taxon>Endopterygota</taxon>
        <taxon>Lepidoptera</taxon>
        <taxon>Glossata</taxon>
        <taxon>Ditrysia</taxon>
        <taxon>Papilionoidea</taxon>
        <taxon>Nymphalidae</taxon>
        <taxon>Danainae</taxon>
        <taxon>Danaini</taxon>
        <taxon>Danaina</taxon>
        <taxon>Danaus</taxon>
        <taxon>Anosia</taxon>
    </lineage>
</organism>
<evidence type="ECO:0000256" key="3">
    <source>
        <dbReference type="ARBA" id="ARBA00022475"/>
    </source>
</evidence>
<dbReference type="PROSITE" id="PS50227">
    <property type="entry name" value="G_PROTEIN_RECEP_F2_3"/>
    <property type="match status" value="1"/>
</dbReference>
<dbReference type="InterPro" id="IPR036445">
    <property type="entry name" value="GPCR_2_extracell_dom_sf"/>
</dbReference>
<feature type="transmembrane region" description="Helical" evidence="13">
    <location>
        <begin position="943"/>
        <end position="965"/>
    </location>
</feature>
<keyword evidence="9" id="KW-0325">Glycoprotein</keyword>
<reference evidence="16" key="1">
    <citation type="submission" date="2021-09" db="EMBL/GenBank/DDBJ databases">
        <authorList>
            <person name="Martin H S."/>
        </authorList>
    </citation>
    <scope>NUCLEOTIDE SEQUENCE</scope>
</reference>
<feature type="region of interest" description="Disordered" evidence="12">
    <location>
        <begin position="316"/>
        <end position="431"/>
    </location>
</feature>
<evidence type="ECO:0000256" key="1">
    <source>
        <dbReference type="ARBA" id="ARBA00004651"/>
    </source>
</evidence>
<gene>
    <name evidence="16" type="ORF">DCHRY22_LOCUS1715</name>
</gene>
<dbReference type="InterPro" id="IPR000832">
    <property type="entry name" value="GPCR_2_secretin-like"/>
</dbReference>
<keyword evidence="6" id="KW-0297">G-protein coupled receptor</keyword>
<feature type="compositionally biased region" description="Low complexity" evidence="12">
    <location>
        <begin position="540"/>
        <end position="556"/>
    </location>
</feature>
<proteinExistence type="inferred from homology"/>
<dbReference type="Gene3D" id="4.10.1240.10">
    <property type="entry name" value="GPCR, family 2, extracellular hormone receptor domain"/>
    <property type="match status" value="1"/>
</dbReference>
<comment type="caution">
    <text evidence="16">The sequence shown here is derived from an EMBL/GenBank/DDBJ whole genome shotgun (WGS) entry which is preliminary data.</text>
</comment>
<evidence type="ECO:0000256" key="7">
    <source>
        <dbReference type="ARBA" id="ARBA00023136"/>
    </source>
</evidence>
<feature type="domain" description="G-protein coupled receptors family 2 profile 1" evidence="14">
    <location>
        <begin position="664"/>
        <end position="744"/>
    </location>
</feature>
<feature type="compositionally biased region" description="Basic and acidic residues" evidence="12">
    <location>
        <begin position="1"/>
        <end position="29"/>
    </location>
</feature>
<feature type="coiled-coil region" evidence="11">
    <location>
        <begin position="238"/>
        <end position="299"/>
    </location>
</feature>
<dbReference type="InterPro" id="IPR050332">
    <property type="entry name" value="GPCR_2"/>
</dbReference>
<feature type="region of interest" description="Disordered" evidence="12">
    <location>
        <begin position="516"/>
        <end position="556"/>
    </location>
</feature>
<dbReference type="GO" id="GO:0008528">
    <property type="term" value="F:G protein-coupled peptide receptor activity"/>
    <property type="evidence" value="ECO:0007669"/>
    <property type="project" value="TreeGrafter"/>
</dbReference>
<comment type="subcellular location">
    <subcellularLocation>
        <location evidence="1">Cell membrane</location>
        <topology evidence="1">Multi-pass membrane protein</topology>
    </subcellularLocation>
</comment>
<dbReference type="PROSITE" id="PS00650">
    <property type="entry name" value="G_PROTEIN_RECEP_F2_2"/>
    <property type="match status" value="1"/>
</dbReference>
<keyword evidence="8" id="KW-0675">Receptor</keyword>
<evidence type="ECO:0000256" key="12">
    <source>
        <dbReference type="SAM" id="MobiDB-lite"/>
    </source>
</evidence>
<feature type="domain" description="G-protein coupled receptors family 2 profile 2" evidence="15">
    <location>
        <begin position="749"/>
        <end position="1001"/>
    </location>
</feature>
<dbReference type="PANTHER" id="PTHR45620:SF42">
    <property type="entry name" value="G-PROTEIN COUPLED RECEPTOR SEB-2"/>
    <property type="match status" value="1"/>
</dbReference>
<dbReference type="GO" id="GO:0007166">
    <property type="term" value="P:cell surface receptor signaling pathway"/>
    <property type="evidence" value="ECO:0007669"/>
    <property type="project" value="InterPro"/>
</dbReference>
<dbReference type="SMART" id="SM00008">
    <property type="entry name" value="HormR"/>
    <property type="match status" value="1"/>
</dbReference>
<evidence type="ECO:0000256" key="6">
    <source>
        <dbReference type="ARBA" id="ARBA00023040"/>
    </source>
</evidence>
<dbReference type="InterPro" id="IPR017983">
    <property type="entry name" value="GPCR_2_secretin-like_CS"/>
</dbReference>
<evidence type="ECO:0000256" key="11">
    <source>
        <dbReference type="SAM" id="Coils"/>
    </source>
</evidence>
<feature type="region of interest" description="Disordered" evidence="12">
    <location>
        <begin position="1"/>
        <end position="118"/>
    </location>
</feature>
<keyword evidence="4 13" id="KW-0812">Transmembrane</keyword>
<name>A0A8J2VQC7_9NEOP</name>
<protein>
    <submittedName>
        <fullName evidence="16">(African queen) hypothetical protein</fullName>
    </submittedName>
</protein>
<dbReference type="PROSITE" id="PS50261">
    <property type="entry name" value="G_PROTEIN_RECEP_F2_4"/>
    <property type="match status" value="1"/>
</dbReference>
<feature type="transmembrane region" description="Helical" evidence="13">
    <location>
        <begin position="977"/>
        <end position="1000"/>
    </location>
</feature>
<evidence type="ECO:0000259" key="14">
    <source>
        <dbReference type="PROSITE" id="PS50227"/>
    </source>
</evidence>
<dbReference type="AlphaFoldDB" id="A0A8J2VQC7"/>
<feature type="transmembrane region" description="Helical" evidence="13">
    <location>
        <begin position="910"/>
        <end position="931"/>
    </location>
</feature>
<keyword evidence="10" id="KW-0807">Transducer</keyword>
<keyword evidence="5 13" id="KW-1133">Transmembrane helix</keyword>
<evidence type="ECO:0000313" key="17">
    <source>
        <dbReference type="Proteomes" id="UP000789524"/>
    </source>
</evidence>
<evidence type="ECO:0000256" key="10">
    <source>
        <dbReference type="ARBA" id="ARBA00023224"/>
    </source>
</evidence>
<dbReference type="Pfam" id="PF00002">
    <property type="entry name" value="7tm_2"/>
    <property type="match status" value="1"/>
</dbReference>
<dbReference type="InterPro" id="IPR017981">
    <property type="entry name" value="GPCR_2-like_7TM"/>
</dbReference>
<comment type="similarity">
    <text evidence="2">Belongs to the G-protein coupled receptor 2 family.</text>
</comment>
<evidence type="ECO:0000256" key="13">
    <source>
        <dbReference type="SAM" id="Phobius"/>
    </source>
</evidence>
<evidence type="ECO:0000256" key="4">
    <source>
        <dbReference type="ARBA" id="ARBA00022692"/>
    </source>
</evidence>
<evidence type="ECO:0000256" key="2">
    <source>
        <dbReference type="ARBA" id="ARBA00005314"/>
    </source>
</evidence>
<dbReference type="CDD" id="cd15262">
    <property type="entry name" value="7tmB1_NPR_B3_insect-like"/>
    <property type="match status" value="1"/>
</dbReference>
<evidence type="ECO:0000256" key="9">
    <source>
        <dbReference type="ARBA" id="ARBA00023180"/>
    </source>
</evidence>
<keyword evidence="3" id="KW-1003">Cell membrane</keyword>
<dbReference type="EMBL" id="CAKASE010000044">
    <property type="protein sequence ID" value="CAG9559956.1"/>
    <property type="molecule type" value="Genomic_DNA"/>
</dbReference>
<dbReference type="Pfam" id="PF02793">
    <property type="entry name" value="HRM"/>
    <property type="match status" value="1"/>
</dbReference>
<evidence type="ECO:0000256" key="8">
    <source>
        <dbReference type="ARBA" id="ARBA00023170"/>
    </source>
</evidence>
<sequence>MEKFNKKTNTDRKTHDDFGKRLTDSEMHTDVGTASEGSRTASPVTTASRGKFFRARGGTDSDESGSDTVTSLRSGSEEEAQRRRFRKRRGSDDPVPGPEKGTSKPSKRGRGRPPTTGVYVGLHQARKEKLAEERRAQRLAEQAEADRQISEVTRVLPQLRSHRLSVVSHTDATMGFEVDETTTATIGNSIAKSLEVITKVATKSKNLSGPFIKALKMATMEIRESTATLLSRTRTEETRALEAANARLSKELSDLREELAAVRREVRRASPEAARVAPAEELKEVMERAVREAVALSSARLDARLEGLEARLLPEPRLRPPLASDRRKEAAQGAQLAATRPKPKTPAPEPEVTTLTPPANPGRQEKRKRREKVTAAAKEAAATRRDGPPKTPGAAEGTPSKEWTKVSNRKGQKKAVPPPKKEPKQRRLRAPKSAAVVITLQPEATDRGVSYKDVLERAKKRIDLAAMDIGAVKFKVAVTGARMLEVSGSGCHPATQCENAPHCVLCADKGLPATHSVGSKACERPTPKKKTQDKKKAKAKPNPVATTQEPAATPPAAAAPVAEEVDCYYNNGLNPVRVDLSVWHQRTARVAVQSNEKLSCEKPNLYICEEPPDAIPIYNSKSCNYRNNWYSEQVFRWVAGRGCLLYTPNFLYQGGANPINLNARCVYGNQFAPCLEIVDNQCSATFDGWTCWPPTDSGTVAWSDCPEFAYSNSGPSCTHYSNKECHANSTWQLQTDYTTCSVTPRLLTRYKFYVAMLGVSVITCLPAVFIFFFYKRLRITRVALHRNLLIAIIIRNIFVIISRSAIYMDELTGVDSTVMSRNEVWCRVVSIFERAASNAVFVCMLVEGIYLHRRIVAVFRRKIDIRYLYGIVGVVGTIPVIVWSTVMFLLNDHSCWVVYRVPHIQWALDGPRVLVLLVNTVLFADVLRVLLTNIRNTENANQLSTTKATLFLIPIFGTQFLFTAIRPKTENCTLEQIYYFVAYSIEGLQGFIVAMLYCYVNKEVHALIKATYKKTEIAVTSKIKGNKYPRMSEVTSTDRRLTYSTGVISKEDYSNSMKPNLHVAEIISIQASERLAEILEPVYETIDGLTNDGYDYLERSDADNDSGFIPNRNSKVDDYYGFTHASSVSITCQDWLKNTPNNSIQTLTNEETKDNIITNQINDKNPFKSSDDLDCDYANMKSTKLQGTDEFDNEIEYGNCEMLDEILEYIEATNINVKINPELSPDEERPVKKI</sequence>
<dbReference type="OrthoDB" id="5967113at2759"/>
<dbReference type="InterPro" id="IPR001879">
    <property type="entry name" value="GPCR_2_extracellular_dom"/>
</dbReference>
<dbReference type="GO" id="GO:0007188">
    <property type="term" value="P:adenylate cyclase-modulating G protein-coupled receptor signaling pathway"/>
    <property type="evidence" value="ECO:0007669"/>
    <property type="project" value="TreeGrafter"/>
</dbReference>
<feature type="compositionally biased region" description="Polar residues" evidence="12">
    <location>
        <begin position="35"/>
        <end position="48"/>
    </location>
</feature>
<dbReference type="Gene3D" id="1.20.1070.10">
    <property type="entry name" value="Rhodopsin 7-helix transmembrane proteins"/>
    <property type="match status" value="1"/>
</dbReference>
<keyword evidence="11" id="KW-0175">Coiled coil</keyword>
<keyword evidence="17" id="KW-1185">Reference proteome</keyword>
<evidence type="ECO:0000256" key="5">
    <source>
        <dbReference type="ARBA" id="ARBA00022989"/>
    </source>
</evidence>
<evidence type="ECO:0000313" key="16">
    <source>
        <dbReference type="EMBL" id="CAG9559956.1"/>
    </source>
</evidence>
<dbReference type="SUPFAM" id="SSF111418">
    <property type="entry name" value="Hormone receptor domain"/>
    <property type="match status" value="1"/>
</dbReference>
<dbReference type="PANTHER" id="PTHR45620">
    <property type="entry name" value="PDF RECEPTOR-LIKE PROTEIN-RELATED"/>
    <property type="match status" value="1"/>
</dbReference>
<dbReference type="PROSITE" id="PS00649">
    <property type="entry name" value="G_PROTEIN_RECEP_F2_1"/>
    <property type="match status" value="1"/>
</dbReference>
<feature type="transmembrane region" description="Helical" evidence="13">
    <location>
        <begin position="786"/>
        <end position="808"/>
    </location>
</feature>
<dbReference type="PRINTS" id="PR00249">
    <property type="entry name" value="GPCRSECRETIN"/>
</dbReference>
<dbReference type="GO" id="GO:0005886">
    <property type="term" value="C:plasma membrane"/>
    <property type="evidence" value="ECO:0007669"/>
    <property type="project" value="UniProtKB-SubCell"/>
</dbReference>
<accession>A0A8J2VQC7</accession>
<feature type="compositionally biased region" description="Basic residues" evidence="12">
    <location>
        <begin position="527"/>
        <end position="539"/>
    </location>
</feature>